<keyword evidence="4 7" id="KW-0547">Nucleotide-binding</keyword>
<dbReference type="FunFam" id="3.40.50.300:FF:000542">
    <property type="entry name" value="Peptide chain release factor 3"/>
    <property type="match status" value="1"/>
</dbReference>
<dbReference type="InterPro" id="IPR009000">
    <property type="entry name" value="Transl_B-barrel_sf"/>
</dbReference>
<evidence type="ECO:0000256" key="8">
    <source>
        <dbReference type="NCBIfam" id="TIGR00503"/>
    </source>
</evidence>
<dbReference type="InterPro" id="IPR031157">
    <property type="entry name" value="G_TR_CS"/>
</dbReference>
<dbReference type="PROSITE" id="PS00301">
    <property type="entry name" value="G_TR_1"/>
    <property type="match status" value="1"/>
</dbReference>
<dbReference type="InterPro" id="IPR005225">
    <property type="entry name" value="Small_GTP-bd"/>
</dbReference>
<keyword evidence="3 7" id="KW-0963">Cytoplasm</keyword>
<dbReference type="GO" id="GO:0016150">
    <property type="term" value="F:translation release factor activity, codon nonspecific"/>
    <property type="evidence" value="ECO:0007669"/>
    <property type="project" value="TreeGrafter"/>
</dbReference>
<dbReference type="InterPro" id="IPR038467">
    <property type="entry name" value="RF3_dom_3_sf"/>
</dbReference>
<dbReference type="PANTHER" id="PTHR43556">
    <property type="entry name" value="PEPTIDE CHAIN RELEASE FACTOR RF3"/>
    <property type="match status" value="1"/>
</dbReference>
<comment type="function">
    <text evidence="7">Increases the formation of ribosomal termination complexes and stimulates activities of RF-1 and RF-2. It binds guanine nucleotides and has strong preference for UGA stop codons. It may interact directly with the ribosome. The stimulation of RF-1 and RF-2 is significantly reduced by GTP and GDP, but not by GMP.</text>
</comment>
<evidence type="ECO:0000256" key="3">
    <source>
        <dbReference type="ARBA" id="ARBA00022490"/>
    </source>
</evidence>
<dbReference type="SUPFAM" id="SSF54980">
    <property type="entry name" value="EF-G C-terminal domain-like"/>
    <property type="match status" value="1"/>
</dbReference>
<evidence type="ECO:0000313" key="10">
    <source>
        <dbReference type="Proteomes" id="UP000235653"/>
    </source>
</evidence>
<dbReference type="HAMAP" id="MF_00072">
    <property type="entry name" value="Rel_fac_3"/>
    <property type="match status" value="1"/>
</dbReference>
<protein>
    <recommendedName>
        <fullName evidence="7 8">Peptide chain release factor 3</fullName>
        <shortName evidence="7">RF-3</shortName>
    </recommendedName>
</protein>
<dbReference type="PRINTS" id="PR00315">
    <property type="entry name" value="ELONGATNFCT"/>
</dbReference>
<dbReference type="AlphaFoldDB" id="A0A2P5P5Z0"/>
<dbReference type="InterPro" id="IPR027417">
    <property type="entry name" value="P-loop_NTPase"/>
</dbReference>
<feature type="binding site" evidence="7">
    <location>
        <begin position="29"/>
        <end position="36"/>
    </location>
    <ligand>
        <name>GTP</name>
        <dbReference type="ChEBI" id="CHEBI:37565"/>
    </ligand>
</feature>
<dbReference type="NCBIfam" id="TIGR00503">
    <property type="entry name" value="prfC"/>
    <property type="match status" value="1"/>
</dbReference>
<gene>
    <name evidence="7" type="primary">prfC</name>
    <name evidence="9" type="ORF">JP09_008200</name>
</gene>
<dbReference type="PANTHER" id="PTHR43556:SF2">
    <property type="entry name" value="PEPTIDE CHAIN RELEASE FACTOR RF3"/>
    <property type="match status" value="1"/>
</dbReference>
<dbReference type="InterPro" id="IPR041732">
    <property type="entry name" value="RF3_GTP-bd"/>
</dbReference>
<keyword evidence="10" id="KW-1185">Reference proteome</keyword>
<dbReference type="InterPro" id="IPR004548">
    <property type="entry name" value="PrfC"/>
</dbReference>
<dbReference type="Pfam" id="PF16658">
    <property type="entry name" value="RF3_C"/>
    <property type="match status" value="1"/>
</dbReference>
<sequence>MLNATQEIKLDTNALKKEVSRRRTFAIISHPDAGKTTLTEKFLLYAGAVELAGSVRARANQQHTASDWMTMERQRGISISATALEMEYQGFRINLLDTPGHQDFSEDTYRTLMAADSAVMVLDSAKGIEAQTEKLFRVCRMRGVPILTFINKMDHPGRDPLALLDEIERILGIAAVPMNWPVGEAPSFQGVYDLRGNKMLRFQRTEHNRFKAPVQVSGIDDPALPELLGEAAYNKLVEDASLLSGAVAEFDLAQFLNGKMTPVFFGSALNNFGVEAFLNSVLELAPAPVARETEQGTIDPASDTFRGFVFKLQANIDPRHRDRMAFVRVCSGKFEKDMLVLNPRLKQEIRLSRAFKLFGRERVSVDEAFPGDVIGVVSPGLLSIGDTVTTGEPIDFAKIPTFSPEHFGLLTNDDVTRFKQFNRGLEQLEEEGAIQVLNSEDALRREPIVAAVGELQFDVVLSRLEEEYGVKAKVQRLGFSGARWVKNSDGAIPRMSLSSGMRRCRDKRDGLVVLYNSKWELEYFQKENPGLMLSETS</sequence>
<dbReference type="GO" id="GO:0005829">
    <property type="term" value="C:cytosol"/>
    <property type="evidence" value="ECO:0007669"/>
    <property type="project" value="TreeGrafter"/>
</dbReference>
<accession>A0A2P5P5Z0</accession>
<dbReference type="PROSITE" id="PS51722">
    <property type="entry name" value="G_TR_2"/>
    <property type="match status" value="1"/>
</dbReference>
<evidence type="ECO:0000256" key="6">
    <source>
        <dbReference type="ARBA" id="ARBA00023134"/>
    </source>
</evidence>
<dbReference type="CDD" id="cd04169">
    <property type="entry name" value="RF3"/>
    <property type="match status" value="1"/>
</dbReference>
<evidence type="ECO:0000256" key="7">
    <source>
        <dbReference type="HAMAP-Rule" id="MF_00072"/>
    </source>
</evidence>
<dbReference type="InterPro" id="IPR032090">
    <property type="entry name" value="RF3_C"/>
</dbReference>
<dbReference type="Pfam" id="PF22042">
    <property type="entry name" value="EF-G_D2"/>
    <property type="match status" value="1"/>
</dbReference>
<dbReference type="GO" id="GO:0003924">
    <property type="term" value="F:GTPase activity"/>
    <property type="evidence" value="ECO:0007669"/>
    <property type="project" value="InterPro"/>
</dbReference>
<dbReference type="GO" id="GO:0016149">
    <property type="term" value="F:translation release factor activity, codon specific"/>
    <property type="evidence" value="ECO:0007669"/>
    <property type="project" value="UniProtKB-UniRule"/>
</dbReference>
<dbReference type="NCBIfam" id="NF001964">
    <property type="entry name" value="PRK00741.1"/>
    <property type="match status" value="1"/>
</dbReference>
<dbReference type="Proteomes" id="UP000235653">
    <property type="component" value="Unassembled WGS sequence"/>
</dbReference>
<evidence type="ECO:0000313" key="9">
    <source>
        <dbReference type="EMBL" id="PPD57712.1"/>
    </source>
</evidence>
<evidence type="ECO:0000256" key="1">
    <source>
        <dbReference type="ARBA" id="ARBA00004496"/>
    </source>
</evidence>
<dbReference type="Gene3D" id="2.40.30.10">
    <property type="entry name" value="Translation factors"/>
    <property type="match status" value="1"/>
</dbReference>
<dbReference type="NCBIfam" id="TIGR00231">
    <property type="entry name" value="small_GTP"/>
    <property type="match status" value="1"/>
</dbReference>
<name>A0A2P5P5Z0_9CHLR</name>
<dbReference type="InterPro" id="IPR000795">
    <property type="entry name" value="T_Tr_GTP-bd_dom"/>
</dbReference>
<evidence type="ECO:0000256" key="2">
    <source>
        <dbReference type="ARBA" id="ARBA00009978"/>
    </source>
</evidence>
<comment type="subcellular location">
    <subcellularLocation>
        <location evidence="1 7">Cytoplasm</location>
    </subcellularLocation>
</comment>
<proteinExistence type="inferred from homology"/>
<reference evidence="9 10" key="1">
    <citation type="journal article" date="2017" name="ISME J.">
        <title>Grape pomace compost harbors organohalide-respiring Dehalogenimonas species with novel reductive dehalogenase genes.</title>
        <authorList>
            <person name="Yang Y."/>
            <person name="Higgins S.A."/>
            <person name="Yan J."/>
            <person name="Simsir B."/>
            <person name="Chourey K."/>
            <person name="Iyer R."/>
            <person name="Hettich R.L."/>
            <person name="Baldwin B."/>
            <person name="Ogles D.M."/>
            <person name="Loffler F.E."/>
        </authorList>
    </citation>
    <scope>NUCLEOTIDE SEQUENCE [LARGE SCALE GENOMIC DNA]</scope>
    <source>
        <strain evidence="9 10">GP</strain>
    </source>
</reference>
<dbReference type="SUPFAM" id="SSF52540">
    <property type="entry name" value="P-loop containing nucleoside triphosphate hydrolases"/>
    <property type="match status" value="1"/>
</dbReference>
<feature type="binding site" evidence="7">
    <location>
        <begin position="97"/>
        <end position="101"/>
    </location>
    <ligand>
        <name>GTP</name>
        <dbReference type="ChEBI" id="CHEBI:37565"/>
    </ligand>
</feature>
<comment type="caution">
    <text evidence="9">The sequence shown here is derived from an EMBL/GenBank/DDBJ whole genome shotgun (WGS) entry which is preliminary data.</text>
</comment>
<dbReference type="OrthoDB" id="9804431at2"/>
<dbReference type="Gene3D" id="3.30.70.3280">
    <property type="entry name" value="Peptide chain release factor 3, domain III"/>
    <property type="match status" value="1"/>
</dbReference>
<dbReference type="Gene3D" id="3.40.50.300">
    <property type="entry name" value="P-loop containing nucleotide triphosphate hydrolases"/>
    <property type="match status" value="1"/>
</dbReference>
<dbReference type="GO" id="GO:0005525">
    <property type="term" value="F:GTP binding"/>
    <property type="evidence" value="ECO:0007669"/>
    <property type="project" value="UniProtKB-UniRule"/>
</dbReference>
<comment type="similarity">
    <text evidence="2 7">Belongs to the TRAFAC class translation factor GTPase superfamily. Classic translation factor GTPase family. PrfC subfamily.</text>
</comment>
<evidence type="ECO:0000256" key="5">
    <source>
        <dbReference type="ARBA" id="ARBA00022917"/>
    </source>
</evidence>
<dbReference type="EMBL" id="JQAN02000011">
    <property type="protein sequence ID" value="PPD57712.1"/>
    <property type="molecule type" value="Genomic_DNA"/>
</dbReference>
<dbReference type="InterPro" id="IPR053905">
    <property type="entry name" value="EF-G-like_DII"/>
</dbReference>
<organism evidence="9 10">
    <name type="scientific">Dehalogenimonas etheniformans</name>
    <dbReference type="NCBI Taxonomy" id="1536648"/>
    <lineage>
        <taxon>Bacteria</taxon>
        <taxon>Bacillati</taxon>
        <taxon>Chloroflexota</taxon>
        <taxon>Dehalococcoidia</taxon>
        <taxon>Dehalococcoidales</taxon>
        <taxon>Dehalococcoidaceae</taxon>
        <taxon>Dehalogenimonas</taxon>
    </lineage>
</organism>
<dbReference type="GO" id="GO:0006449">
    <property type="term" value="P:regulation of translational termination"/>
    <property type="evidence" value="ECO:0007669"/>
    <property type="project" value="UniProtKB-UniRule"/>
</dbReference>
<evidence type="ECO:0000256" key="4">
    <source>
        <dbReference type="ARBA" id="ARBA00022741"/>
    </source>
</evidence>
<dbReference type="SUPFAM" id="SSF50447">
    <property type="entry name" value="Translation proteins"/>
    <property type="match status" value="1"/>
</dbReference>
<dbReference type="InterPro" id="IPR035647">
    <property type="entry name" value="EFG_III/V"/>
</dbReference>
<keyword evidence="6 7" id="KW-0342">GTP-binding</keyword>
<feature type="binding site" evidence="7">
    <location>
        <begin position="151"/>
        <end position="154"/>
    </location>
    <ligand>
        <name>GTP</name>
        <dbReference type="ChEBI" id="CHEBI:37565"/>
    </ligand>
</feature>
<keyword evidence="5 7" id="KW-0648">Protein biosynthesis</keyword>
<dbReference type="Pfam" id="PF00009">
    <property type="entry name" value="GTP_EFTU"/>
    <property type="match status" value="1"/>
</dbReference>